<dbReference type="OrthoDB" id="9796586at2"/>
<evidence type="ECO:0000313" key="4">
    <source>
        <dbReference type="EMBL" id="PIT71067.1"/>
    </source>
</evidence>
<dbReference type="SUPFAM" id="SSF53850">
    <property type="entry name" value="Periplasmic binding protein-like II"/>
    <property type="match status" value="1"/>
</dbReference>
<dbReference type="Gene3D" id="3.40.190.10">
    <property type="entry name" value="Periplasmic binding protein-like II"/>
    <property type="match status" value="2"/>
</dbReference>
<dbReference type="CDD" id="cd01001">
    <property type="entry name" value="PBP2_HisJ_LAO_like"/>
    <property type="match status" value="1"/>
</dbReference>
<comment type="caution">
    <text evidence="4">The sequence shown here is derived from an EMBL/GenBank/DDBJ whole genome shotgun (WGS) entry which is preliminary data.</text>
</comment>
<dbReference type="PANTHER" id="PTHR35936:SF35">
    <property type="entry name" value="L-CYSTINE-BINDING PROTEIN TCYJ"/>
    <property type="match status" value="1"/>
</dbReference>
<proteinExistence type="predicted"/>
<organism evidence="4 5">
    <name type="scientific">Bartonella tribocorum</name>
    <dbReference type="NCBI Taxonomy" id="85701"/>
    <lineage>
        <taxon>Bacteria</taxon>
        <taxon>Pseudomonadati</taxon>
        <taxon>Pseudomonadota</taxon>
        <taxon>Alphaproteobacteria</taxon>
        <taxon>Hyphomicrobiales</taxon>
        <taxon>Bartonellaceae</taxon>
        <taxon>Bartonella</taxon>
    </lineage>
</organism>
<evidence type="ECO:0000259" key="3">
    <source>
        <dbReference type="SMART" id="SM00062"/>
    </source>
</evidence>
<keyword evidence="2" id="KW-0472">Membrane</keyword>
<keyword evidence="1" id="KW-0732">Signal</keyword>
<evidence type="ECO:0000313" key="5">
    <source>
        <dbReference type="Proteomes" id="UP000230791"/>
    </source>
</evidence>
<dbReference type="Proteomes" id="UP000230791">
    <property type="component" value="Unassembled WGS sequence"/>
</dbReference>
<feature type="transmembrane region" description="Helical" evidence="2">
    <location>
        <begin position="21"/>
        <end position="45"/>
    </location>
</feature>
<sequence length="305" mass="35708">MKIRKPIYVKNLQRRLRYFLLNNRYIIFIRILFLAGGFLFSSYYAEAEIAGKLPSFFNPHEHLVQPDTKDIIRLRFVTTFDFPPFNFLDQTGHLVGYNIDLLRAICLKLKLEKFCEVEVVPWKELVEHVKNGDAEVIIAGLKETNQTQQDLVFTKSYLRFPARFVASRKLNLDEPISDQLVHLTSGVVSKSVHEKLFHYYFPKAQWQGFKEREELYKALQEHKIDLIFDDGFALSLWFKNQKSVDCCHFVGGVYMAPQLLGQGMQLAVAKKNEKLIDILNYALKSLEEDGKLTELYLRYFPISFY</sequence>
<keyword evidence="2" id="KW-0812">Transmembrane</keyword>
<dbReference type="EMBL" id="NJPP01000001">
    <property type="protein sequence ID" value="PIT71067.1"/>
    <property type="molecule type" value="Genomic_DNA"/>
</dbReference>
<dbReference type="AlphaFoldDB" id="A0A2M6UY26"/>
<name>A0A2M6UY26_9HYPH</name>
<feature type="domain" description="Solute-binding protein family 3/N-terminal" evidence="3">
    <location>
        <begin position="73"/>
        <end position="303"/>
    </location>
</feature>
<keyword evidence="2" id="KW-1133">Transmembrane helix</keyword>
<dbReference type="PANTHER" id="PTHR35936">
    <property type="entry name" value="MEMBRANE-BOUND LYTIC MUREIN TRANSGLYCOSYLASE F"/>
    <property type="match status" value="1"/>
</dbReference>
<dbReference type="InterPro" id="IPR001638">
    <property type="entry name" value="Solute-binding_3/MltF_N"/>
</dbReference>
<dbReference type="SMART" id="SM00062">
    <property type="entry name" value="PBPb"/>
    <property type="match status" value="1"/>
</dbReference>
<reference evidence="4 5" key="1">
    <citation type="submission" date="2017-06" db="EMBL/GenBank/DDBJ databases">
        <title>Draft genome of Bartonella tribocorum C635.</title>
        <authorList>
            <person name="Hadjadj L."/>
            <person name="Jiyipong T."/>
            <person name="Diene S.M."/>
            <person name="Morand S."/>
            <person name="Rolain J.-M."/>
        </authorList>
    </citation>
    <scope>NUCLEOTIDE SEQUENCE [LARGE SCALE GENOMIC DNA]</scope>
    <source>
        <strain evidence="4 5">C635</strain>
    </source>
</reference>
<evidence type="ECO:0000256" key="1">
    <source>
        <dbReference type="ARBA" id="ARBA00022729"/>
    </source>
</evidence>
<gene>
    <name evidence="4" type="ORF">CEV08_00415</name>
</gene>
<evidence type="ECO:0000256" key="2">
    <source>
        <dbReference type="SAM" id="Phobius"/>
    </source>
</evidence>
<dbReference type="Pfam" id="PF00497">
    <property type="entry name" value="SBP_bac_3"/>
    <property type="match status" value="1"/>
</dbReference>
<protein>
    <submittedName>
        <fullName evidence="4">Amino acid ABC transporter</fullName>
    </submittedName>
</protein>
<dbReference type="RefSeq" id="WP_100129821.1">
    <property type="nucleotide sequence ID" value="NZ_CADDYJ010000001.1"/>
</dbReference>
<accession>A0A2M6UY26</accession>